<gene>
    <name evidence="2" type="primary">Dana\GF15343</name>
    <name evidence="2" type="synonym">dana_GLEANR_16110</name>
    <name evidence="2" type="ORF">GF15343</name>
</gene>
<feature type="region of interest" description="Disordered" evidence="1">
    <location>
        <begin position="133"/>
        <end position="159"/>
    </location>
</feature>
<reference evidence="2 3" key="1">
    <citation type="journal article" date="2007" name="Nature">
        <title>Evolution of genes and genomes on the Drosophila phylogeny.</title>
        <authorList>
            <consortium name="Drosophila 12 Genomes Consortium"/>
            <person name="Clark A.G."/>
            <person name="Eisen M.B."/>
            <person name="Smith D.R."/>
            <person name="Bergman C.M."/>
            <person name="Oliver B."/>
            <person name="Markow T.A."/>
            <person name="Kaufman T.C."/>
            <person name="Kellis M."/>
            <person name="Gelbart W."/>
            <person name="Iyer V.N."/>
            <person name="Pollard D.A."/>
            <person name="Sackton T.B."/>
            <person name="Larracuente A.M."/>
            <person name="Singh N.D."/>
            <person name="Abad J.P."/>
            <person name="Abt D.N."/>
            <person name="Adryan B."/>
            <person name="Aguade M."/>
            <person name="Akashi H."/>
            <person name="Anderson W.W."/>
            <person name="Aquadro C.F."/>
            <person name="Ardell D.H."/>
            <person name="Arguello R."/>
            <person name="Artieri C.G."/>
            <person name="Barbash D.A."/>
            <person name="Barker D."/>
            <person name="Barsanti P."/>
            <person name="Batterham P."/>
            <person name="Batzoglou S."/>
            <person name="Begun D."/>
            <person name="Bhutkar A."/>
            <person name="Blanco E."/>
            <person name="Bosak S.A."/>
            <person name="Bradley R.K."/>
            <person name="Brand A.D."/>
            <person name="Brent M.R."/>
            <person name="Brooks A.N."/>
            <person name="Brown R.H."/>
            <person name="Butlin R.K."/>
            <person name="Caggese C."/>
            <person name="Calvi B.R."/>
            <person name="Bernardo de Carvalho A."/>
            <person name="Caspi A."/>
            <person name="Castrezana S."/>
            <person name="Celniker S.E."/>
            <person name="Chang J.L."/>
            <person name="Chapple C."/>
            <person name="Chatterji S."/>
            <person name="Chinwalla A."/>
            <person name="Civetta A."/>
            <person name="Clifton S.W."/>
            <person name="Comeron J.M."/>
            <person name="Costello J.C."/>
            <person name="Coyne J.A."/>
            <person name="Daub J."/>
            <person name="David R.G."/>
            <person name="Delcher A.L."/>
            <person name="Delehaunty K."/>
            <person name="Do C.B."/>
            <person name="Ebling H."/>
            <person name="Edwards K."/>
            <person name="Eickbush T."/>
            <person name="Evans J.D."/>
            <person name="Filipski A."/>
            <person name="Findeiss S."/>
            <person name="Freyhult E."/>
            <person name="Fulton L."/>
            <person name="Fulton R."/>
            <person name="Garcia A.C."/>
            <person name="Gardiner A."/>
            <person name="Garfield D.A."/>
            <person name="Garvin B.E."/>
            <person name="Gibson G."/>
            <person name="Gilbert D."/>
            <person name="Gnerre S."/>
            <person name="Godfrey J."/>
            <person name="Good R."/>
            <person name="Gotea V."/>
            <person name="Gravely B."/>
            <person name="Greenberg A.J."/>
            <person name="Griffiths-Jones S."/>
            <person name="Gross S."/>
            <person name="Guigo R."/>
            <person name="Gustafson E.A."/>
            <person name="Haerty W."/>
            <person name="Hahn M.W."/>
            <person name="Halligan D.L."/>
            <person name="Halpern A.L."/>
            <person name="Halter G.M."/>
            <person name="Han M.V."/>
            <person name="Heger A."/>
            <person name="Hillier L."/>
            <person name="Hinrichs A.S."/>
            <person name="Holmes I."/>
            <person name="Hoskins R.A."/>
            <person name="Hubisz M.J."/>
            <person name="Hultmark D."/>
            <person name="Huntley M.A."/>
            <person name="Jaffe D.B."/>
            <person name="Jagadeeshan S."/>
            <person name="Jeck W.R."/>
            <person name="Johnson J."/>
            <person name="Jones C.D."/>
            <person name="Jordan W.C."/>
            <person name="Karpen G.H."/>
            <person name="Kataoka E."/>
            <person name="Keightley P.D."/>
            <person name="Kheradpour P."/>
            <person name="Kirkness E.F."/>
            <person name="Koerich L.B."/>
            <person name="Kristiansen K."/>
            <person name="Kudrna D."/>
            <person name="Kulathinal R.J."/>
            <person name="Kumar S."/>
            <person name="Kwok R."/>
            <person name="Lander E."/>
            <person name="Langley C.H."/>
            <person name="Lapoint R."/>
            <person name="Lazzaro B.P."/>
            <person name="Lee S.J."/>
            <person name="Levesque L."/>
            <person name="Li R."/>
            <person name="Lin C.F."/>
            <person name="Lin M.F."/>
            <person name="Lindblad-Toh K."/>
            <person name="Llopart A."/>
            <person name="Long M."/>
            <person name="Low L."/>
            <person name="Lozovsky E."/>
            <person name="Lu J."/>
            <person name="Luo M."/>
            <person name="Machado C.A."/>
            <person name="Makalowski W."/>
            <person name="Marzo M."/>
            <person name="Matsuda M."/>
            <person name="Matzkin L."/>
            <person name="McAllister B."/>
            <person name="McBride C.S."/>
            <person name="McKernan B."/>
            <person name="McKernan K."/>
            <person name="Mendez-Lago M."/>
            <person name="Minx P."/>
            <person name="Mollenhauer M.U."/>
            <person name="Montooth K."/>
            <person name="Mount S.M."/>
            <person name="Mu X."/>
            <person name="Myers E."/>
            <person name="Negre B."/>
            <person name="Newfeld S."/>
            <person name="Nielsen R."/>
            <person name="Noor M.A."/>
            <person name="O'Grady P."/>
            <person name="Pachter L."/>
            <person name="Papaceit M."/>
            <person name="Parisi M.J."/>
            <person name="Parisi M."/>
            <person name="Parts L."/>
            <person name="Pedersen J.S."/>
            <person name="Pesole G."/>
            <person name="Phillippy A.M."/>
            <person name="Ponting C.P."/>
            <person name="Pop M."/>
            <person name="Porcelli D."/>
            <person name="Powell J.R."/>
            <person name="Prohaska S."/>
            <person name="Pruitt K."/>
            <person name="Puig M."/>
            <person name="Quesneville H."/>
            <person name="Ram K.R."/>
            <person name="Rand D."/>
            <person name="Rasmussen M.D."/>
            <person name="Reed L.K."/>
            <person name="Reenan R."/>
            <person name="Reily A."/>
            <person name="Remington K.A."/>
            <person name="Rieger T.T."/>
            <person name="Ritchie M.G."/>
            <person name="Robin C."/>
            <person name="Rogers Y.H."/>
            <person name="Rohde C."/>
            <person name="Rozas J."/>
            <person name="Rubenfield M.J."/>
            <person name="Ruiz A."/>
            <person name="Russo S."/>
            <person name="Salzberg S.L."/>
            <person name="Sanchez-Gracia A."/>
            <person name="Saranga D.J."/>
            <person name="Sato H."/>
            <person name="Schaeffer S.W."/>
            <person name="Schatz M.C."/>
            <person name="Schlenke T."/>
            <person name="Schwartz R."/>
            <person name="Segarra C."/>
            <person name="Singh R.S."/>
            <person name="Sirot L."/>
            <person name="Sirota M."/>
            <person name="Sisneros N.B."/>
            <person name="Smith C.D."/>
            <person name="Smith T.F."/>
            <person name="Spieth J."/>
            <person name="Stage D.E."/>
            <person name="Stark A."/>
            <person name="Stephan W."/>
            <person name="Strausberg R.L."/>
            <person name="Strempel S."/>
            <person name="Sturgill D."/>
            <person name="Sutton G."/>
            <person name="Sutton G.G."/>
            <person name="Tao W."/>
            <person name="Teichmann S."/>
            <person name="Tobari Y.N."/>
            <person name="Tomimura Y."/>
            <person name="Tsolas J.M."/>
            <person name="Valente V.L."/>
            <person name="Venter E."/>
            <person name="Venter J.C."/>
            <person name="Vicario S."/>
            <person name="Vieira F.G."/>
            <person name="Vilella A.J."/>
            <person name="Villasante A."/>
            <person name="Walenz B."/>
            <person name="Wang J."/>
            <person name="Wasserman M."/>
            <person name="Watts T."/>
            <person name="Wilson D."/>
            <person name="Wilson R.K."/>
            <person name="Wing R.A."/>
            <person name="Wolfner M.F."/>
            <person name="Wong A."/>
            <person name="Wong G.K."/>
            <person name="Wu C.I."/>
            <person name="Wu G."/>
            <person name="Yamamoto D."/>
            <person name="Yang H.P."/>
            <person name="Yang S.P."/>
            <person name="Yorke J.A."/>
            <person name="Yoshida K."/>
            <person name="Zdobnov E."/>
            <person name="Zhang P."/>
            <person name="Zhang Y."/>
            <person name="Zimin A.V."/>
            <person name="Baldwin J."/>
            <person name="Abdouelleil A."/>
            <person name="Abdulkadir J."/>
            <person name="Abebe A."/>
            <person name="Abera B."/>
            <person name="Abreu J."/>
            <person name="Acer S.C."/>
            <person name="Aftuck L."/>
            <person name="Alexander A."/>
            <person name="An P."/>
            <person name="Anderson E."/>
            <person name="Anderson S."/>
            <person name="Arachi H."/>
            <person name="Azer M."/>
            <person name="Bachantsang P."/>
            <person name="Barry A."/>
            <person name="Bayul T."/>
            <person name="Berlin A."/>
            <person name="Bessette D."/>
            <person name="Bloom T."/>
            <person name="Blye J."/>
            <person name="Boguslavskiy L."/>
            <person name="Bonnet C."/>
            <person name="Boukhgalter B."/>
            <person name="Bourzgui I."/>
            <person name="Brown A."/>
            <person name="Cahill P."/>
            <person name="Channer S."/>
            <person name="Cheshatsang Y."/>
            <person name="Chuda L."/>
            <person name="Citroen M."/>
            <person name="Collymore A."/>
            <person name="Cooke P."/>
            <person name="Costello M."/>
            <person name="D'Aco K."/>
            <person name="Daza R."/>
            <person name="De Haan G."/>
            <person name="DeGray S."/>
            <person name="DeMaso C."/>
            <person name="Dhargay N."/>
            <person name="Dooley K."/>
            <person name="Dooley E."/>
            <person name="Doricent M."/>
            <person name="Dorje P."/>
            <person name="Dorjee K."/>
            <person name="Dupes A."/>
            <person name="Elong R."/>
            <person name="Falk J."/>
            <person name="Farina A."/>
            <person name="Faro S."/>
            <person name="Ferguson D."/>
            <person name="Fisher S."/>
            <person name="Foley C.D."/>
            <person name="Franke A."/>
            <person name="Friedrich D."/>
            <person name="Gadbois L."/>
            <person name="Gearin G."/>
            <person name="Gearin C.R."/>
            <person name="Giannoukos G."/>
            <person name="Goode T."/>
            <person name="Graham J."/>
            <person name="Grandbois E."/>
            <person name="Grewal S."/>
            <person name="Gyaltsen K."/>
            <person name="Hafez N."/>
            <person name="Hagos B."/>
            <person name="Hall J."/>
            <person name="Henson C."/>
            <person name="Hollinger A."/>
            <person name="Honan T."/>
            <person name="Huard M.D."/>
            <person name="Hughes L."/>
            <person name="Hurhula B."/>
            <person name="Husby M.E."/>
            <person name="Kamat A."/>
            <person name="Kanga B."/>
            <person name="Kashin S."/>
            <person name="Khazanovich D."/>
            <person name="Kisner P."/>
            <person name="Lance K."/>
            <person name="Lara M."/>
            <person name="Lee W."/>
            <person name="Lennon N."/>
            <person name="Letendre F."/>
            <person name="LeVine R."/>
            <person name="Lipovsky A."/>
            <person name="Liu X."/>
            <person name="Liu J."/>
            <person name="Liu S."/>
            <person name="Lokyitsang T."/>
            <person name="Lokyitsang Y."/>
            <person name="Lubonja R."/>
            <person name="Lui A."/>
            <person name="MacDonald P."/>
            <person name="Magnisalis V."/>
            <person name="Maru K."/>
            <person name="Matthews C."/>
            <person name="McCusker W."/>
            <person name="McDonough S."/>
            <person name="Mehta T."/>
            <person name="Meldrim J."/>
            <person name="Meneus L."/>
            <person name="Mihai O."/>
            <person name="Mihalev A."/>
            <person name="Mihova T."/>
            <person name="Mittelman R."/>
            <person name="Mlenga V."/>
            <person name="Montmayeur A."/>
            <person name="Mulrain L."/>
            <person name="Navidi A."/>
            <person name="Naylor J."/>
            <person name="Negash T."/>
            <person name="Nguyen T."/>
            <person name="Nguyen N."/>
            <person name="Nicol R."/>
            <person name="Norbu C."/>
            <person name="Norbu N."/>
            <person name="Novod N."/>
            <person name="O'Neill B."/>
            <person name="Osman S."/>
            <person name="Markiewicz E."/>
            <person name="Oyono O.L."/>
            <person name="Patti C."/>
            <person name="Phunkhang P."/>
            <person name="Pierre F."/>
            <person name="Priest M."/>
            <person name="Raghuraman S."/>
            <person name="Rege F."/>
            <person name="Reyes R."/>
            <person name="Rise C."/>
            <person name="Rogov P."/>
            <person name="Ross K."/>
            <person name="Ryan E."/>
            <person name="Settipalli S."/>
            <person name="Shea T."/>
            <person name="Sherpa N."/>
            <person name="Shi L."/>
            <person name="Shih D."/>
            <person name="Sparrow T."/>
            <person name="Spaulding J."/>
            <person name="Stalker J."/>
            <person name="Stange-Thomann N."/>
            <person name="Stavropoulos S."/>
            <person name="Stone C."/>
            <person name="Strader C."/>
            <person name="Tesfaye S."/>
            <person name="Thomson T."/>
            <person name="Thoulutsang Y."/>
            <person name="Thoulutsang D."/>
            <person name="Topham K."/>
            <person name="Topping I."/>
            <person name="Tsamla T."/>
            <person name="Vassiliev H."/>
            <person name="Vo A."/>
            <person name="Wangchuk T."/>
            <person name="Wangdi T."/>
            <person name="Weiand M."/>
            <person name="Wilkinson J."/>
            <person name="Wilson A."/>
            <person name="Yadav S."/>
            <person name="Young G."/>
            <person name="Yu Q."/>
            <person name="Zembek L."/>
            <person name="Zhong D."/>
            <person name="Zimmer A."/>
            <person name="Zwirko Z."/>
            <person name="Jaffe D.B."/>
            <person name="Alvarez P."/>
            <person name="Brockman W."/>
            <person name="Butler J."/>
            <person name="Chin C."/>
            <person name="Gnerre S."/>
            <person name="Grabherr M."/>
            <person name="Kleber M."/>
            <person name="Mauceli E."/>
            <person name="MacCallum I."/>
        </authorList>
    </citation>
    <scope>NUCLEOTIDE SEQUENCE [LARGE SCALE GENOMIC DNA]</scope>
    <source>
        <strain evidence="3">Tucson 14024-0371.13</strain>
    </source>
</reference>
<dbReference type="AlphaFoldDB" id="B3MJT0"/>
<accession>B3MJT0</accession>
<evidence type="ECO:0000256" key="1">
    <source>
        <dbReference type="SAM" id="MobiDB-lite"/>
    </source>
</evidence>
<proteinExistence type="predicted"/>
<dbReference type="EMBL" id="CH902620">
    <property type="protein sequence ID" value="EDV31419.2"/>
    <property type="molecule type" value="Genomic_DNA"/>
</dbReference>
<feature type="compositionally biased region" description="Polar residues" evidence="1">
    <location>
        <begin position="22"/>
        <end position="31"/>
    </location>
</feature>
<evidence type="ECO:0000313" key="2">
    <source>
        <dbReference type="EMBL" id="EDV31419.2"/>
    </source>
</evidence>
<sequence length="269" mass="29851">MAHNATMSRKSKALRTDLPSIYHQQPQTQPQDDMGPPREKISKLNASRDVHHLRRCKTTKHCVVDCSSKNSKVIVHDLNRMDVDQHIDLGHAAKHTFRTMGGGGGAAAAAAAISAAAASGSQKYQSKVSLSKEASKTTRSSMAASSVKKQPASPAKDFRDLKVSKDVKEMKEFKELREAREHKELKPHKDKEIKEVKSPKGNHTHRHPRHTTANRTKTYFDKYLKFAFDLSTPEGVKQLEDHFFPNPQPGDQNTLAPGDISQSAESKGN</sequence>
<dbReference type="KEGG" id="dan:6498155"/>
<dbReference type="HOGENOM" id="CLU_1190948_0_0_1"/>
<dbReference type="GeneID" id="6498155"/>
<feature type="compositionally biased region" description="Polar residues" evidence="1">
    <location>
        <begin position="249"/>
        <end position="269"/>
    </location>
</feature>
<feature type="region of interest" description="Disordered" evidence="1">
    <location>
        <begin position="1"/>
        <end position="40"/>
    </location>
</feature>
<name>B3MJT0_DROAN</name>
<organism evidence="2 3">
    <name type="scientific">Drosophila ananassae</name>
    <name type="common">Fruit fly</name>
    <dbReference type="NCBI Taxonomy" id="7217"/>
    <lineage>
        <taxon>Eukaryota</taxon>
        <taxon>Metazoa</taxon>
        <taxon>Ecdysozoa</taxon>
        <taxon>Arthropoda</taxon>
        <taxon>Hexapoda</taxon>
        <taxon>Insecta</taxon>
        <taxon>Pterygota</taxon>
        <taxon>Neoptera</taxon>
        <taxon>Endopterygota</taxon>
        <taxon>Diptera</taxon>
        <taxon>Brachycera</taxon>
        <taxon>Muscomorpha</taxon>
        <taxon>Ephydroidea</taxon>
        <taxon>Drosophilidae</taxon>
        <taxon>Drosophila</taxon>
        <taxon>Sophophora</taxon>
    </lineage>
</organism>
<protein>
    <submittedName>
        <fullName evidence="2">Uncharacterized protein</fullName>
    </submittedName>
</protein>
<keyword evidence="3" id="KW-1185">Reference proteome</keyword>
<dbReference type="STRING" id="7217.B3MJT0"/>
<feature type="region of interest" description="Disordered" evidence="1">
    <location>
        <begin position="238"/>
        <end position="269"/>
    </location>
</feature>
<dbReference type="OrthoDB" id="7860400at2759"/>
<dbReference type="Proteomes" id="UP000007801">
    <property type="component" value="Unassembled WGS sequence"/>
</dbReference>
<feature type="compositionally biased region" description="Polar residues" evidence="1">
    <location>
        <begin position="137"/>
        <end position="148"/>
    </location>
</feature>
<evidence type="ECO:0000313" key="3">
    <source>
        <dbReference type="Proteomes" id="UP000007801"/>
    </source>
</evidence>
<dbReference type="InParanoid" id="B3MJT0"/>